<accession>A0A1I0T3J5</accession>
<feature type="transmembrane region" description="Helical" evidence="1">
    <location>
        <begin position="52"/>
        <end position="68"/>
    </location>
</feature>
<dbReference type="STRING" id="186116.SAMN05192569_101179"/>
<feature type="transmembrane region" description="Helical" evidence="1">
    <location>
        <begin position="130"/>
        <end position="147"/>
    </location>
</feature>
<evidence type="ECO:0000256" key="1">
    <source>
        <dbReference type="SAM" id="Phobius"/>
    </source>
</evidence>
<keyword evidence="1" id="KW-0812">Transmembrane</keyword>
<reference evidence="3" key="1">
    <citation type="submission" date="2016-10" db="EMBL/GenBank/DDBJ databases">
        <authorList>
            <person name="Varghese N."/>
            <person name="Submissions S."/>
        </authorList>
    </citation>
    <scope>NUCLEOTIDE SEQUENCE [LARGE SCALE GENOMIC DNA]</scope>
    <source>
        <strain evidence="3">M1</strain>
    </source>
</reference>
<keyword evidence="1" id="KW-1133">Transmembrane helix</keyword>
<feature type="transmembrane region" description="Helical" evidence="1">
    <location>
        <begin position="101"/>
        <end position="123"/>
    </location>
</feature>
<sequence>MEGIYFLSFFWILWITATFFMKKTRQRTMLAGAALIAIILSSVSLHIGSFRVTLSFLFLFFLSCYFVAKQTGRKLLYMVIAALTIAFAYASFQLLALFDPVWIWMDRTWMLAIVLVVICLLFYENIQSRLLCLVIGGCQGETLYSIISKKVSFPYVIGAFSFLDTVSVSAFCLLIWTLFEQIAVHVDRRRMNKNWREGRRFLYVKQKKKWKRSPPI</sequence>
<keyword evidence="1" id="KW-0472">Membrane</keyword>
<gene>
    <name evidence="2" type="ORF">SAMN05192569_101179</name>
</gene>
<dbReference type="Proteomes" id="UP000198650">
    <property type="component" value="Unassembled WGS sequence"/>
</dbReference>
<organism evidence="2 3">
    <name type="scientific">Parageobacillus thermantarcticus</name>
    <dbReference type="NCBI Taxonomy" id="186116"/>
    <lineage>
        <taxon>Bacteria</taxon>
        <taxon>Bacillati</taxon>
        <taxon>Bacillota</taxon>
        <taxon>Bacilli</taxon>
        <taxon>Bacillales</taxon>
        <taxon>Anoxybacillaceae</taxon>
        <taxon>Parageobacillus</taxon>
    </lineage>
</organism>
<dbReference type="EMBL" id="FOJS01000011">
    <property type="protein sequence ID" value="SFA46290.1"/>
    <property type="molecule type" value="Genomic_DNA"/>
</dbReference>
<protein>
    <submittedName>
        <fullName evidence="2">Uncharacterized protein</fullName>
    </submittedName>
</protein>
<dbReference type="AlphaFoldDB" id="A0A1I0T3J5"/>
<dbReference type="InterPro" id="IPR014617">
    <property type="entry name" value="YphA_Bacsu"/>
</dbReference>
<proteinExistence type="predicted"/>
<keyword evidence="3" id="KW-1185">Reference proteome</keyword>
<feature type="transmembrane region" description="Helical" evidence="1">
    <location>
        <begin position="153"/>
        <end position="179"/>
    </location>
</feature>
<feature type="transmembrane region" description="Helical" evidence="1">
    <location>
        <begin position="6"/>
        <end position="21"/>
    </location>
</feature>
<evidence type="ECO:0000313" key="3">
    <source>
        <dbReference type="Proteomes" id="UP000198650"/>
    </source>
</evidence>
<dbReference type="Pfam" id="PF24124">
    <property type="entry name" value="YphA"/>
    <property type="match status" value="1"/>
</dbReference>
<feature type="transmembrane region" description="Helical" evidence="1">
    <location>
        <begin position="75"/>
        <end position="95"/>
    </location>
</feature>
<feature type="transmembrane region" description="Helical" evidence="1">
    <location>
        <begin position="28"/>
        <end position="46"/>
    </location>
</feature>
<evidence type="ECO:0000313" key="2">
    <source>
        <dbReference type="EMBL" id="SFA46290.1"/>
    </source>
</evidence>
<name>A0A1I0T3J5_9BACL</name>
<dbReference type="PIRSF" id="PIRSF036710">
    <property type="entry name" value="YphA_Bacsu"/>
    <property type="match status" value="1"/>
</dbReference>